<dbReference type="Proteomes" id="UP000199375">
    <property type="component" value="Unassembled WGS sequence"/>
</dbReference>
<dbReference type="AlphaFoldDB" id="A0A1C4VHL0"/>
<dbReference type="PANTHER" id="PTHR43648:SF1">
    <property type="entry name" value="ELECTRON TRANSFER FLAVOPROTEIN BETA SUBUNIT LYSINE METHYLTRANSFERASE"/>
    <property type="match status" value="1"/>
</dbReference>
<name>A0A1C4VHL0_9ACTN</name>
<evidence type="ECO:0000256" key="3">
    <source>
        <dbReference type="SAM" id="MobiDB-lite"/>
    </source>
</evidence>
<feature type="region of interest" description="Disordered" evidence="3">
    <location>
        <begin position="271"/>
        <end position="303"/>
    </location>
</feature>
<dbReference type="SUPFAM" id="SSF53335">
    <property type="entry name" value="S-adenosyl-L-methionine-dependent methyltransferases"/>
    <property type="match status" value="1"/>
</dbReference>
<dbReference type="GO" id="GO:0016279">
    <property type="term" value="F:protein-lysine N-methyltransferase activity"/>
    <property type="evidence" value="ECO:0007669"/>
    <property type="project" value="TreeGrafter"/>
</dbReference>
<keyword evidence="1" id="KW-0489">Methyltransferase</keyword>
<accession>A0A1C4VHL0</accession>
<dbReference type="InterPro" id="IPR050078">
    <property type="entry name" value="Ribosomal_L11_MeTrfase_PrmA"/>
</dbReference>
<reference evidence="4 5" key="1">
    <citation type="submission" date="2016-06" db="EMBL/GenBank/DDBJ databases">
        <authorList>
            <person name="Kjaerup R.B."/>
            <person name="Dalgaard T.S."/>
            <person name="Juul-Madsen H.R."/>
        </authorList>
    </citation>
    <scope>NUCLEOTIDE SEQUENCE [LARGE SCALE GENOMIC DNA]</scope>
    <source>
        <strain evidence="4 5">DSM 45626</strain>
    </source>
</reference>
<dbReference type="Gene3D" id="3.40.50.150">
    <property type="entry name" value="Vaccinia Virus protein VP39"/>
    <property type="match status" value="1"/>
</dbReference>
<evidence type="ECO:0000256" key="2">
    <source>
        <dbReference type="ARBA" id="ARBA00022679"/>
    </source>
</evidence>
<organism evidence="4 5">
    <name type="scientific">Micromonospora haikouensis</name>
    <dbReference type="NCBI Taxonomy" id="686309"/>
    <lineage>
        <taxon>Bacteria</taxon>
        <taxon>Bacillati</taxon>
        <taxon>Actinomycetota</taxon>
        <taxon>Actinomycetes</taxon>
        <taxon>Micromonosporales</taxon>
        <taxon>Micromonosporaceae</taxon>
        <taxon>Micromonospora</taxon>
    </lineage>
</organism>
<protein>
    <submittedName>
        <fullName evidence="4">Predicted nicotinamide N-methyase</fullName>
    </submittedName>
</protein>
<dbReference type="Pfam" id="PF06325">
    <property type="entry name" value="PrmA"/>
    <property type="match status" value="1"/>
</dbReference>
<dbReference type="EMBL" id="FMCW01000009">
    <property type="protein sequence ID" value="SCE83463.1"/>
    <property type="molecule type" value="Genomic_DNA"/>
</dbReference>
<dbReference type="PANTHER" id="PTHR43648">
    <property type="entry name" value="ELECTRON TRANSFER FLAVOPROTEIN BETA SUBUNIT LYSINE METHYLTRANSFERASE"/>
    <property type="match status" value="1"/>
</dbReference>
<proteinExistence type="predicted"/>
<dbReference type="InterPro" id="IPR029063">
    <property type="entry name" value="SAM-dependent_MTases_sf"/>
</dbReference>
<dbReference type="GO" id="GO:0032259">
    <property type="term" value="P:methylation"/>
    <property type="evidence" value="ECO:0007669"/>
    <property type="project" value="UniProtKB-KW"/>
</dbReference>
<evidence type="ECO:0000313" key="5">
    <source>
        <dbReference type="Proteomes" id="UP000199375"/>
    </source>
</evidence>
<gene>
    <name evidence="4" type="ORF">GA0070558_10922</name>
</gene>
<sequence length="303" mass="31751">MIALYLPESNRQNPDLLGEVPQGLPENARAPGAALGKPARRRPACGMLAPMTSPAATALAVLEREIDVPGEGLDRLRLVATPFVPEVRLHLAEDAIVWWARMEAAAGHALPPPYWASAWAGGQALARHLLDHPELAAGRRVLDLAAGSGLVAIAAALAGAARVVANDIDPYAVAAVTVNARANRVAVAAMGEDLLDSDAPDADLLVAGDVFYDREMAGRMLPFLRRAVARGARVLVGDPGRGHLPRDLLDPVATYRVPTTEPAVDSPVRRVEVLRPRAGGADPEAGSGSARGSNPMPDVADRP</sequence>
<keyword evidence="2" id="KW-0808">Transferase</keyword>
<evidence type="ECO:0000256" key="1">
    <source>
        <dbReference type="ARBA" id="ARBA00022603"/>
    </source>
</evidence>
<evidence type="ECO:0000313" key="4">
    <source>
        <dbReference type="EMBL" id="SCE83463.1"/>
    </source>
</evidence>